<organism evidence="2 3">
    <name type="scientific">Vibrio cholerae</name>
    <dbReference type="NCBI Taxonomy" id="666"/>
    <lineage>
        <taxon>Bacteria</taxon>
        <taxon>Pseudomonadati</taxon>
        <taxon>Pseudomonadota</taxon>
        <taxon>Gammaproteobacteria</taxon>
        <taxon>Vibrionales</taxon>
        <taxon>Vibrionaceae</taxon>
        <taxon>Vibrio</taxon>
    </lineage>
</organism>
<name>A0A656AHA0_VIBCL</name>
<dbReference type="EMBL" id="CWOW01000020">
    <property type="protein sequence ID" value="CSB03663.1"/>
    <property type="molecule type" value="Genomic_DNA"/>
</dbReference>
<accession>A0A656AHA0</accession>
<protein>
    <submittedName>
        <fullName evidence="2">Uncharacterized protein</fullName>
    </submittedName>
</protein>
<dbReference type="AlphaFoldDB" id="A0A656AHA0"/>
<evidence type="ECO:0000313" key="2">
    <source>
        <dbReference type="EMBL" id="CSB03663.1"/>
    </source>
</evidence>
<proteinExistence type="predicted"/>
<evidence type="ECO:0000313" key="3">
    <source>
        <dbReference type="Proteomes" id="UP000044806"/>
    </source>
</evidence>
<evidence type="ECO:0000256" key="1">
    <source>
        <dbReference type="SAM" id="MobiDB-lite"/>
    </source>
</evidence>
<reference evidence="2 3" key="1">
    <citation type="submission" date="2015-07" db="EMBL/GenBank/DDBJ databases">
        <authorList>
            <consortium name="Pathogen Informatics"/>
        </authorList>
    </citation>
    <scope>NUCLEOTIDE SEQUENCE [LARGE SCALE GENOMIC DNA]</scope>
    <source>
        <strain evidence="2 3">A51</strain>
    </source>
</reference>
<gene>
    <name evidence="2" type="ORF">ERS013165_03147</name>
</gene>
<feature type="region of interest" description="Disordered" evidence="1">
    <location>
        <begin position="74"/>
        <end position="110"/>
    </location>
</feature>
<feature type="compositionally biased region" description="Basic residues" evidence="1">
    <location>
        <begin position="96"/>
        <end position="110"/>
    </location>
</feature>
<dbReference type="Proteomes" id="UP000044806">
    <property type="component" value="Unassembled WGS sequence"/>
</dbReference>
<sequence>MLRKNHRTQFFIFVKAPQIQSIQLFVFNFGDKDKIIRIPCPNPSTHRHNRTTRGGKCAHITCHFLRLWCAPLSEQGDNNHQRNGGFKNGKADIKLRKTSSLHHHQFRAGS</sequence>